<dbReference type="PROSITE" id="PS50887">
    <property type="entry name" value="GGDEF"/>
    <property type="match status" value="1"/>
</dbReference>
<protein>
    <submittedName>
        <fullName evidence="4">EAL domain-containing protein</fullName>
    </submittedName>
</protein>
<dbReference type="InterPro" id="IPR052155">
    <property type="entry name" value="Biofilm_reg_signaling"/>
</dbReference>
<dbReference type="PANTHER" id="PTHR44757">
    <property type="entry name" value="DIGUANYLATE CYCLASE DGCP"/>
    <property type="match status" value="1"/>
</dbReference>
<dbReference type="InterPro" id="IPR043128">
    <property type="entry name" value="Rev_trsase/Diguanyl_cyclase"/>
</dbReference>
<dbReference type="EMBL" id="JAYDYW010000006">
    <property type="protein sequence ID" value="MEE1673804.1"/>
    <property type="molecule type" value="Genomic_DNA"/>
</dbReference>
<proteinExistence type="predicted"/>
<comment type="caution">
    <text evidence="4">The sequence shown here is derived from an EMBL/GenBank/DDBJ whole genome shotgun (WGS) entry which is preliminary data.</text>
</comment>
<dbReference type="InterPro" id="IPR035919">
    <property type="entry name" value="EAL_sf"/>
</dbReference>
<dbReference type="CDD" id="cd01948">
    <property type="entry name" value="EAL"/>
    <property type="match status" value="1"/>
</dbReference>
<dbReference type="PANTHER" id="PTHR44757:SF2">
    <property type="entry name" value="BIOFILM ARCHITECTURE MAINTENANCE PROTEIN MBAA"/>
    <property type="match status" value="1"/>
</dbReference>
<keyword evidence="1" id="KW-0472">Membrane</keyword>
<gene>
    <name evidence="4" type="ORF">SNR37_003231</name>
</gene>
<dbReference type="InterPro" id="IPR001633">
    <property type="entry name" value="EAL_dom"/>
</dbReference>
<feature type="domain" description="EAL" evidence="2">
    <location>
        <begin position="338"/>
        <end position="587"/>
    </location>
</feature>
<dbReference type="CDD" id="cd01949">
    <property type="entry name" value="GGDEF"/>
    <property type="match status" value="1"/>
</dbReference>
<feature type="transmembrane region" description="Helical" evidence="1">
    <location>
        <begin position="87"/>
        <end position="105"/>
    </location>
</feature>
<dbReference type="Gene3D" id="3.20.20.450">
    <property type="entry name" value="EAL domain"/>
    <property type="match status" value="1"/>
</dbReference>
<dbReference type="SUPFAM" id="SSF141868">
    <property type="entry name" value="EAL domain-like"/>
    <property type="match status" value="1"/>
</dbReference>
<keyword evidence="5" id="KW-1185">Reference proteome</keyword>
<dbReference type="Pfam" id="PF00563">
    <property type="entry name" value="EAL"/>
    <property type="match status" value="1"/>
</dbReference>
<dbReference type="NCBIfam" id="TIGR00254">
    <property type="entry name" value="GGDEF"/>
    <property type="match status" value="1"/>
</dbReference>
<name>A0ABU7G497_9ALTE</name>
<evidence type="ECO:0000259" key="3">
    <source>
        <dbReference type="PROSITE" id="PS50887"/>
    </source>
</evidence>
<dbReference type="InterPro" id="IPR029787">
    <property type="entry name" value="Nucleotide_cyclase"/>
</dbReference>
<evidence type="ECO:0000256" key="1">
    <source>
        <dbReference type="SAM" id="Phobius"/>
    </source>
</evidence>
<reference evidence="5" key="1">
    <citation type="submission" date="2023-07" db="EMBL/GenBank/DDBJ databases">
        <title>Draft genome sequence of Agarivorans aestuarii strain ZMCS4, a CAZymes producing bacteria isolated from the marine brown algae Clodostephus spongiosus.</title>
        <authorList>
            <person name="Lorente B."/>
            <person name="Cabral C."/>
            <person name="Frias J."/>
            <person name="Faria J."/>
            <person name="Toubarro D."/>
        </authorList>
    </citation>
    <scope>NUCLEOTIDE SEQUENCE [LARGE SCALE GENOMIC DNA]</scope>
    <source>
        <strain evidence="5">ZMCS4</strain>
    </source>
</reference>
<dbReference type="Pfam" id="PF00990">
    <property type="entry name" value="GGDEF"/>
    <property type="match status" value="1"/>
</dbReference>
<dbReference type="RefSeq" id="WP_329775048.1">
    <property type="nucleotide sequence ID" value="NZ_JAYDYW010000006.1"/>
</dbReference>
<evidence type="ECO:0000259" key="2">
    <source>
        <dbReference type="PROSITE" id="PS50883"/>
    </source>
</evidence>
<feature type="domain" description="GGDEF" evidence="3">
    <location>
        <begin position="197"/>
        <end position="329"/>
    </location>
</feature>
<dbReference type="PROSITE" id="PS50883">
    <property type="entry name" value="EAL"/>
    <property type="match status" value="1"/>
</dbReference>
<dbReference type="SMART" id="SM00267">
    <property type="entry name" value="GGDEF"/>
    <property type="match status" value="1"/>
</dbReference>
<feature type="transmembrane region" description="Helical" evidence="1">
    <location>
        <begin position="33"/>
        <end position="52"/>
    </location>
</feature>
<dbReference type="SMART" id="SM00052">
    <property type="entry name" value="EAL"/>
    <property type="match status" value="1"/>
</dbReference>
<sequence>MTSLLLIRLLDWRVWKHREQATAFNGKNATRRFILGANITAVMWSIYILKVISNPLSGDIDLSTHIIIISAMAGGSATVLAGHKYTAMAYAFILLAPPSVGLMFSGIYERQMLGILGVLFGIVMVVIAKKNAEFTAQAVLLKNQNAVLVHHMEEKVEQRTHTIYELSNLDPLTGLFNRTAFLQHLKLRLLEAKQHQQSLAVLFIDLDGFKKINDAIGHDTGDQVLNNTAQRLKHLCQNHQLLCRWGGDEFLLAIEDCDESLAKDRSNEIIQALSAAYTFANNRLSVGATVGIALYPQHSENEHSLIRLADTAMYAQKKRAPSTVGVFSDQLEKQIHRELLLKDGLSQAIDKHQLSLVYQPIIDANDCQVVSFEALLRWRLNDEMIPPDEFISIAEQYGLIRRIGQWVLEQACQTASTWAQRHTIAICVNVSVAQLEDDDFVEIVSTALQNSQLAPELLHIEMTESVFTSDIGLLAEQIKALQDIGVKVSIDDFGTGYSSLSIMQDLAVNVVKIDRSFVQRIDTNGYAIITAVMHMARALNYSVVAEGIETQKQMQILRSLGVDYLQGYYFAKPLAIEQVEQLISSEQAPKLSAES</sequence>
<dbReference type="Proteomes" id="UP001310248">
    <property type="component" value="Unassembled WGS sequence"/>
</dbReference>
<keyword evidence="1" id="KW-0812">Transmembrane</keyword>
<feature type="transmembrane region" description="Helical" evidence="1">
    <location>
        <begin position="112"/>
        <end position="128"/>
    </location>
</feature>
<dbReference type="Gene3D" id="3.30.70.270">
    <property type="match status" value="1"/>
</dbReference>
<organism evidence="4 5">
    <name type="scientific">Agarivorans aestuarii</name>
    <dbReference type="NCBI Taxonomy" id="1563703"/>
    <lineage>
        <taxon>Bacteria</taxon>
        <taxon>Pseudomonadati</taxon>
        <taxon>Pseudomonadota</taxon>
        <taxon>Gammaproteobacteria</taxon>
        <taxon>Alteromonadales</taxon>
        <taxon>Alteromonadaceae</taxon>
        <taxon>Agarivorans</taxon>
    </lineage>
</organism>
<accession>A0ABU7G497</accession>
<keyword evidence="1" id="KW-1133">Transmembrane helix</keyword>
<evidence type="ECO:0000313" key="5">
    <source>
        <dbReference type="Proteomes" id="UP001310248"/>
    </source>
</evidence>
<evidence type="ECO:0000313" key="4">
    <source>
        <dbReference type="EMBL" id="MEE1673804.1"/>
    </source>
</evidence>
<dbReference type="InterPro" id="IPR000160">
    <property type="entry name" value="GGDEF_dom"/>
</dbReference>
<dbReference type="SUPFAM" id="SSF55073">
    <property type="entry name" value="Nucleotide cyclase"/>
    <property type="match status" value="1"/>
</dbReference>